<feature type="binding site" evidence="11">
    <location>
        <position position="77"/>
    </location>
    <ligand>
        <name>Na(+)</name>
        <dbReference type="ChEBI" id="CHEBI:29101"/>
        <note>structural</note>
    </ligand>
</feature>
<evidence type="ECO:0000256" key="10">
    <source>
        <dbReference type="ARBA" id="ARBA00035585"/>
    </source>
</evidence>
<proteinExistence type="inferred from homology"/>
<dbReference type="PANTHER" id="PTHR28259">
    <property type="entry name" value="FLUORIDE EXPORT PROTEIN 1-RELATED"/>
    <property type="match status" value="1"/>
</dbReference>
<feature type="transmembrane region" description="Helical" evidence="11">
    <location>
        <begin position="102"/>
        <end position="120"/>
    </location>
</feature>
<organism evidence="12 13">
    <name type="scientific">Bythopirellula polymerisocia</name>
    <dbReference type="NCBI Taxonomy" id="2528003"/>
    <lineage>
        <taxon>Bacteria</taxon>
        <taxon>Pseudomonadati</taxon>
        <taxon>Planctomycetota</taxon>
        <taxon>Planctomycetia</taxon>
        <taxon>Pirellulales</taxon>
        <taxon>Lacipirellulaceae</taxon>
        <taxon>Bythopirellula</taxon>
    </lineage>
</organism>
<evidence type="ECO:0000256" key="5">
    <source>
        <dbReference type="ARBA" id="ARBA00022989"/>
    </source>
</evidence>
<sequence length="126" mass="13541">MKWLFIALGGAGGSLLRYAMTGWVQRIAPGTFPLGTLSVNILGCFALGLLAGFFAGPQLVREEIRIGLTVGLLGGFTTFSTFGLESFHLANGGEFRLAMMNMLLNCVFGISAVLLGYRLAERWYGV</sequence>
<evidence type="ECO:0000256" key="3">
    <source>
        <dbReference type="ARBA" id="ARBA00022519"/>
    </source>
</evidence>
<evidence type="ECO:0000256" key="6">
    <source>
        <dbReference type="ARBA" id="ARBA00023065"/>
    </source>
</evidence>
<dbReference type="AlphaFoldDB" id="A0A5C6CZF0"/>
<dbReference type="RefSeq" id="WP_146447353.1">
    <property type="nucleotide sequence ID" value="NZ_SJPS01000001.1"/>
</dbReference>
<dbReference type="Pfam" id="PF02537">
    <property type="entry name" value="CRCB"/>
    <property type="match status" value="1"/>
</dbReference>
<evidence type="ECO:0000256" key="11">
    <source>
        <dbReference type="HAMAP-Rule" id="MF_00454"/>
    </source>
</evidence>
<keyword evidence="11" id="KW-0915">Sodium</keyword>
<feature type="transmembrane region" description="Helical" evidence="11">
    <location>
        <begin position="68"/>
        <end position="90"/>
    </location>
</feature>
<accession>A0A5C6CZF0</accession>
<comment type="similarity">
    <text evidence="9 11">Belongs to the fluoride channel Fluc/FEX (TC 1.A.43) family.</text>
</comment>
<evidence type="ECO:0000256" key="8">
    <source>
        <dbReference type="ARBA" id="ARBA00023303"/>
    </source>
</evidence>
<evidence type="ECO:0000256" key="2">
    <source>
        <dbReference type="ARBA" id="ARBA00022475"/>
    </source>
</evidence>
<comment type="function">
    <text evidence="11">Fluoride-specific ion channel. Important for reducing fluoride concentration in the cell, thus reducing its toxicity.</text>
</comment>
<feature type="transmembrane region" description="Helical" evidence="11">
    <location>
        <begin position="37"/>
        <end position="56"/>
    </location>
</feature>
<dbReference type="NCBIfam" id="TIGR00494">
    <property type="entry name" value="crcB"/>
    <property type="match status" value="1"/>
</dbReference>
<keyword evidence="11" id="KW-0479">Metal-binding</keyword>
<keyword evidence="8 11" id="KW-0407">Ion channel</keyword>
<comment type="caution">
    <text evidence="12">The sequence shown here is derived from an EMBL/GenBank/DDBJ whole genome shotgun (WGS) entry which is preliminary data.</text>
</comment>
<dbReference type="InterPro" id="IPR003691">
    <property type="entry name" value="FluC"/>
</dbReference>
<dbReference type="OrthoDB" id="9815830at2"/>
<keyword evidence="3" id="KW-0997">Cell inner membrane</keyword>
<evidence type="ECO:0000256" key="1">
    <source>
        <dbReference type="ARBA" id="ARBA00004651"/>
    </source>
</evidence>
<dbReference type="GO" id="GO:0062054">
    <property type="term" value="F:fluoride channel activity"/>
    <property type="evidence" value="ECO:0007669"/>
    <property type="project" value="UniProtKB-UniRule"/>
</dbReference>
<comment type="activity regulation">
    <text evidence="11">Na(+) is not transported, but it plays an essential structural role and its presence is essential for fluoride channel function.</text>
</comment>
<dbReference type="GO" id="GO:0140114">
    <property type="term" value="P:cellular detoxification of fluoride"/>
    <property type="evidence" value="ECO:0007669"/>
    <property type="project" value="UniProtKB-UniRule"/>
</dbReference>
<keyword evidence="2 11" id="KW-1003">Cell membrane</keyword>
<keyword evidence="11" id="KW-0813">Transport</keyword>
<reference evidence="12 13" key="1">
    <citation type="submission" date="2019-02" db="EMBL/GenBank/DDBJ databases">
        <title>Deep-cultivation of Planctomycetes and their phenomic and genomic characterization uncovers novel biology.</title>
        <authorList>
            <person name="Wiegand S."/>
            <person name="Jogler M."/>
            <person name="Boedeker C."/>
            <person name="Pinto D."/>
            <person name="Vollmers J."/>
            <person name="Rivas-Marin E."/>
            <person name="Kohn T."/>
            <person name="Peeters S.H."/>
            <person name="Heuer A."/>
            <person name="Rast P."/>
            <person name="Oberbeckmann S."/>
            <person name="Bunk B."/>
            <person name="Jeske O."/>
            <person name="Meyerdierks A."/>
            <person name="Storesund J.E."/>
            <person name="Kallscheuer N."/>
            <person name="Luecker S."/>
            <person name="Lage O.M."/>
            <person name="Pohl T."/>
            <person name="Merkel B.J."/>
            <person name="Hornburger P."/>
            <person name="Mueller R.-W."/>
            <person name="Bruemmer F."/>
            <person name="Labrenz M."/>
            <person name="Spormann A.M."/>
            <person name="Op Den Camp H."/>
            <person name="Overmann J."/>
            <person name="Amann R."/>
            <person name="Jetten M.S.M."/>
            <person name="Mascher T."/>
            <person name="Medema M.H."/>
            <person name="Devos D.P."/>
            <person name="Kaster A.-K."/>
            <person name="Ovreas L."/>
            <person name="Rohde M."/>
            <person name="Galperin M.Y."/>
            <person name="Jogler C."/>
        </authorList>
    </citation>
    <scope>NUCLEOTIDE SEQUENCE [LARGE SCALE GENOMIC DNA]</scope>
    <source>
        <strain evidence="12 13">Pla144</strain>
    </source>
</reference>
<dbReference type="GO" id="GO:0005886">
    <property type="term" value="C:plasma membrane"/>
    <property type="evidence" value="ECO:0007669"/>
    <property type="project" value="UniProtKB-SubCell"/>
</dbReference>
<keyword evidence="4 11" id="KW-0812">Transmembrane</keyword>
<dbReference type="PANTHER" id="PTHR28259:SF1">
    <property type="entry name" value="FLUORIDE EXPORT PROTEIN 1-RELATED"/>
    <property type="match status" value="1"/>
</dbReference>
<protein>
    <recommendedName>
        <fullName evidence="11">Fluoride-specific ion channel FluC</fullName>
    </recommendedName>
</protein>
<evidence type="ECO:0000313" key="13">
    <source>
        <dbReference type="Proteomes" id="UP000318437"/>
    </source>
</evidence>
<evidence type="ECO:0000256" key="7">
    <source>
        <dbReference type="ARBA" id="ARBA00023136"/>
    </source>
</evidence>
<evidence type="ECO:0000313" key="12">
    <source>
        <dbReference type="EMBL" id="TWU29305.1"/>
    </source>
</evidence>
<evidence type="ECO:0000256" key="4">
    <source>
        <dbReference type="ARBA" id="ARBA00022692"/>
    </source>
</evidence>
<keyword evidence="7 11" id="KW-0472">Membrane</keyword>
<dbReference type="HAMAP" id="MF_00454">
    <property type="entry name" value="FluC"/>
    <property type="match status" value="1"/>
</dbReference>
<dbReference type="Proteomes" id="UP000318437">
    <property type="component" value="Unassembled WGS sequence"/>
</dbReference>
<dbReference type="EMBL" id="SJPS01000001">
    <property type="protein sequence ID" value="TWU29305.1"/>
    <property type="molecule type" value="Genomic_DNA"/>
</dbReference>
<comment type="subcellular location">
    <subcellularLocation>
        <location evidence="1 11">Cell membrane</location>
        <topology evidence="1 11">Multi-pass membrane protein</topology>
    </subcellularLocation>
</comment>
<dbReference type="GO" id="GO:0046872">
    <property type="term" value="F:metal ion binding"/>
    <property type="evidence" value="ECO:0007669"/>
    <property type="project" value="UniProtKB-KW"/>
</dbReference>
<comment type="catalytic activity">
    <reaction evidence="10">
        <text>fluoride(in) = fluoride(out)</text>
        <dbReference type="Rhea" id="RHEA:76159"/>
        <dbReference type="ChEBI" id="CHEBI:17051"/>
    </reaction>
    <physiologicalReaction direction="left-to-right" evidence="10">
        <dbReference type="Rhea" id="RHEA:76160"/>
    </physiologicalReaction>
</comment>
<name>A0A5C6CZF0_9BACT</name>
<evidence type="ECO:0000256" key="9">
    <source>
        <dbReference type="ARBA" id="ARBA00035120"/>
    </source>
</evidence>
<feature type="binding site" evidence="11">
    <location>
        <position position="74"/>
    </location>
    <ligand>
        <name>Na(+)</name>
        <dbReference type="ChEBI" id="CHEBI:29101"/>
        <note>structural</note>
    </ligand>
</feature>
<keyword evidence="5 11" id="KW-1133">Transmembrane helix</keyword>
<gene>
    <name evidence="11 12" type="primary">crcB</name>
    <name evidence="11" type="synonym">fluC</name>
    <name evidence="12" type="ORF">Pla144_00810</name>
</gene>
<keyword evidence="13" id="KW-1185">Reference proteome</keyword>
<keyword evidence="6 11" id="KW-0406">Ion transport</keyword>